<dbReference type="InterPro" id="IPR013325">
    <property type="entry name" value="RNA_pol_sigma_r2"/>
</dbReference>
<evidence type="ECO:0000313" key="8">
    <source>
        <dbReference type="Proteomes" id="UP000549911"/>
    </source>
</evidence>
<dbReference type="InterPro" id="IPR013249">
    <property type="entry name" value="RNA_pol_sigma70_r4_t2"/>
</dbReference>
<dbReference type="SUPFAM" id="SSF88659">
    <property type="entry name" value="Sigma3 and sigma4 domains of RNA polymerase sigma factors"/>
    <property type="match status" value="1"/>
</dbReference>
<dbReference type="InterPro" id="IPR039425">
    <property type="entry name" value="RNA_pol_sigma-70-like"/>
</dbReference>
<accession>A0A7Y9KRF0</accession>
<comment type="caution">
    <text evidence="7">The sequence shown here is derived from an EMBL/GenBank/DDBJ whole genome shotgun (WGS) entry which is preliminary data.</text>
</comment>
<dbReference type="RefSeq" id="WP_218858364.1">
    <property type="nucleotide sequence ID" value="NZ_JACCBW010000002.1"/>
</dbReference>
<dbReference type="Gene3D" id="1.10.10.10">
    <property type="entry name" value="Winged helix-like DNA-binding domain superfamily/Winged helix DNA-binding domain"/>
    <property type="match status" value="1"/>
</dbReference>
<dbReference type="Gene3D" id="1.10.1740.10">
    <property type="match status" value="1"/>
</dbReference>
<dbReference type="EMBL" id="JACCBW010000002">
    <property type="protein sequence ID" value="NYE36509.1"/>
    <property type="molecule type" value="Genomic_DNA"/>
</dbReference>
<feature type="domain" description="RNA polymerase sigma factor 70 region 4 type 2" evidence="6">
    <location>
        <begin position="123"/>
        <end position="175"/>
    </location>
</feature>
<protein>
    <submittedName>
        <fullName evidence="7">RNA polymerase sigma-70 factor (ECF subfamily)</fullName>
    </submittedName>
</protein>
<dbReference type="PANTHER" id="PTHR43133">
    <property type="entry name" value="RNA POLYMERASE ECF-TYPE SIGMA FACTO"/>
    <property type="match status" value="1"/>
</dbReference>
<evidence type="ECO:0000259" key="5">
    <source>
        <dbReference type="Pfam" id="PF04542"/>
    </source>
</evidence>
<dbReference type="InterPro" id="IPR036388">
    <property type="entry name" value="WH-like_DNA-bd_sf"/>
</dbReference>
<evidence type="ECO:0000259" key="6">
    <source>
        <dbReference type="Pfam" id="PF08281"/>
    </source>
</evidence>
<keyword evidence="4" id="KW-0804">Transcription</keyword>
<dbReference type="InterPro" id="IPR013324">
    <property type="entry name" value="RNA_pol_sigma_r3/r4-like"/>
</dbReference>
<keyword evidence="3" id="KW-0731">Sigma factor</keyword>
<comment type="similarity">
    <text evidence="1">Belongs to the sigma-70 factor family. ECF subfamily.</text>
</comment>
<dbReference type="Proteomes" id="UP000549911">
    <property type="component" value="Unassembled WGS sequence"/>
</dbReference>
<dbReference type="PANTHER" id="PTHR43133:SF66">
    <property type="entry name" value="ECF RNA POLYMERASE SIGMA FACTOR SIGK"/>
    <property type="match status" value="1"/>
</dbReference>
<reference evidence="7 8" key="1">
    <citation type="submission" date="2020-07" db="EMBL/GenBank/DDBJ databases">
        <authorList>
            <person name="Partida-Martinez L."/>
            <person name="Huntemann M."/>
            <person name="Clum A."/>
            <person name="Wang J."/>
            <person name="Palaniappan K."/>
            <person name="Ritter S."/>
            <person name="Chen I.-M."/>
            <person name="Stamatis D."/>
            <person name="Reddy T."/>
            <person name="O'Malley R."/>
            <person name="Daum C."/>
            <person name="Shapiro N."/>
            <person name="Ivanova N."/>
            <person name="Kyrpides N."/>
            <person name="Woyke T."/>
        </authorList>
    </citation>
    <scope>NUCLEOTIDE SEQUENCE [LARGE SCALE GENOMIC DNA]</scope>
    <source>
        <strain evidence="7 8">AT2.17</strain>
    </source>
</reference>
<gene>
    <name evidence="7" type="ORF">F4692_001642</name>
</gene>
<dbReference type="Pfam" id="PF08281">
    <property type="entry name" value="Sigma70_r4_2"/>
    <property type="match status" value="1"/>
</dbReference>
<evidence type="ECO:0000256" key="3">
    <source>
        <dbReference type="ARBA" id="ARBA00023082"/>
    </source>
</evidence>
<evidence type="ECO:0000256" key="1">
    <source>
        <dbReference type="ARBA" id="ARBA00010641"/>
    </source>
</evidence>
<evidence type="ECO:0000256" key="2">
    <source>
        <dbReference type="ARBA" id="ARBA00023015"/>
    </source>
</evidence>
<dbReference type="SUPFAM" id="SSF88946">
    <property type="entry name" value="Sigma2 domain of RNA polymerase sigma factors"/>
    <property type="match status" value="1"/>
</dbReference>
<evidence type="ECO:0000256" key="4">
    <source>
        <dbReference type="ARBA" id="ARBA00023163"/>
    </source>
</evidence>
<keyword evidence="2" id="KW-0805">Transcription regulation</keyword>
<name>A0A7Y9KRF0_9ACTN</name>
<proteinExistence type="inferred from homology"/>
<dbReference type="NCBIfam" id="TIGR02937">
    <property type="entry name" value="sigma70-ECF"/>
    <property type="match status" value="1"/>
</dbReference>
<dbReference type="GO" id="GO:0003677">
    <property type="term" value="F:DNA binding"/>
    <property type="evidence" value="ECO:0007669"/>
    <property type="project" value="InterPro"/>
</dbReference>
<feature type="domain" description="RNA polymerase sigma-70 region 2" evidence="5">
    <location>
        <begin position="26"/>
        <end position="93"/>
    </location>
</feature>
<dbReference type="AlphaFoldDB" id="A0A7Y9KRF0"/>
<organism evidence="7 8">
    <name type="scientific">Nocardioides cavernae</name>
    <dbReference type="NCBI Taxonomy" id="1921566"/>
    <lineage>
        <taxon>Bacteria</taxon>
        <taxon>Bacillati</taxon>
        <taxon>Actinomycetota</taxon>
        <taxon>Actinomycetes</taxon>
        <taxon>Propionibacteriales</taxon>
        <taxon>Nocardioidaceae</taxon>
        <taxon>Nocardioides</taxon>
    </lineage>
</organism>
<reference evidence="7 8" key="2">
    <citation type="submission" date="2020-08" db="EMBL/GenBank/DDBJ databases">
        <title>The Agave Microbiome: Exploring the role of microbial communities in plant adaptations to desert environments.</title>
        <authorList>
            <person name="Partida-Martinez L.P."/>
        </authorList>
    </citation>
    <scope>NUCLEOTIDE SEQUENCE [LARGE SCALE GENOMIC DNA]</scope>
    <source>
        <strain evidence="7 8">AT2.17</strain>
    </source>
</reference>
<dbReference type="InterPro" id="IPR007627">
    <property type="entry name" value="RNA_pol_sigma70_r2"/>
</dbReference>
<keyword evidence="8" id="KW-1185">Reference proteome</keyword>
<dbReference type="InterPro" id="IPR014284">
    <property type="entry name" value="RNA_pol_sigma-70_dom"/>
</dbReference>
<evidence type="ECO:0000313" key="7">
    <source>
        <dbReference type="EMBL" id="NYE36509.1"/>
    </source>
</evidence>
<dbReference type="GO" id="GO:0016987">
    <property type="term" value="F:sigma factor activity"/>
    <property type="evidence" value="ECO:0007669"/>
    <property type="project" value="UniProtKB-KW"/>
</dbReference>
<dbReference type="GO" id="GO:0006352">
    <property type="term" value="P:DNA-templated transcription initiation"/>
    <property type="evidence" value="ECO:0007669"/>
    <property type="project" value="InterPro"/>
</dbReference>
<sequence>MAQEEGLDDAVEAMQGGDESAFRLVYRHVQPPLLRYLTVLVGPTDAEDVASEAWAQAFRDLDRFSGDADGFRGWITTIGRNRALDHLRHHRRRPVSPEPVDELVDLPDAADVEGDVLRLAGSEAVLALIRTLPRDQAEAIVLRTVLGFDAATAAQILGKRPGAVRAAAHRGLKRLARTIADKPSHARAPRR</sequence>
<dbReference type="Pfam" id="PF04542">
    <property type="entry name" value="Sigma70_r2"/>
    <property type="match status" value="1"/>
</dbReference>